<dbReference type="EMBL" id="AK097908">
    <property type="protein sequence ID" value="BAC05195.1"/>
    <property type="molecule type" value="mRNA"/>
</dbReference>
<proteinExistence type="evidence at transcript level"/>
<dbReference type="AlphaFoldDB" id="Q8N1K4"/>
<reference evidence="1" key="1">
    <citation type="journal article" date="2004" name="Nat. Genet.">
        <title>Complete sequencing and characterization of 21,243 full-length human cDNAs.</title>
        <authorList>
            <person name="Ota T."/>
            <person name="Suzuki Y."/>
            <person name="Nishikawa T."/>
            <person name="Otsuki T."/>
            <person name="Sugiyama T."/>
            <person name="Irie R."/>
            <person name="Wakamatsu A."/>
            <person name="Hayashi K."/>
            <person name="Sato H."/>
            <person name="Nagai K."/>
            <person name="Kimura K."/>
            <person name="Makita H."/>
            <person name="Sekine M."/>
            <person name="Obayashi M."/>
            <person name="Nishi T."/>
            <person name="Shibahara T."/>
            <person name="Tanaka T."/>
            <person name="Ishii S."/>
            <person name="Yamamoto J."/>
            <person name="Saito K."/>
            <person name="Kawai Y."/>
            <person name="Isono Y."/>
            <person name="Nakamura Y."/>
            <person name="Nagahari K."/>
            <person name="Murakami K."/>
            <person name="Yasuda T."/>
            <person name="Iwayanagi T."/>
            <person name="Wagatsuma M."/>
            <person name="Shiratori A."/>
            <person name="Sudo H."/>
            <person name="Hosoiri T."/>
            <person name="Kaku Y."/>
            <person name="Kodaira H."/>
            <person name="Kondo H."/>
            <person name="Sugawara M."/>
            <person name="Takahashi M."/>
            <person name="Kanda K."/>
            <person name="Yokoi T."/>
            <person name="Furuya T."/>
            <person name="Kikkawa E."/>
            <person name="Omura Y."/>
            <person name="Abe K."/>
            <person name="Kamihara K."/>
            <person name="Katsuta N."/>
            <person name="Sato K."/>
            <person name="Tanikawa M."/>
            <person name="Yamazaki M."/>
            <person name="Ninomiya K."/>
            <person name="Ishibashi T."/>
            <person name="Yamashita H."/>
            <person name="Murakawa K."/>
            <person name="Fujimori K."/>
            <person name="Tanai H."/>
            <person name="Kimata M."/>
            <person name="Watanabe M."/>
            <person name="Hiraoka S."/>
            <person name="Chiba Y."/>
            <person name="Ishida S."/>
            <person name="Ono Y."/>
            <person name="Takiguchi S."/>
            <person name="Watanabe S."/>
            <person name="Yosida M."/>
            <person name="Hotuta T."/>
            <person name="Kusano J."/>
            <person name="Kanehori K."/>
            <person name="Takahashi-Fujii A."/>
            <person name="Hara H."/>
            <person name="Tanase T."/>
            <person name="Nomura Y."/>
            <person name="Togiya S."/>
            <person name="Komai F."/>
            <person name="Hara R."/>
            <person name="Takeuchi K."/>
            <person name="Arita M."/>
            <person name="Imose N."/>
            <person name="Musashino K."/>
            <person name="Yuuki H."/>
            <person name="Oshima A."/>
            <person name="Sasaki N."/>
            <person name="Aotsuka S."/>
            <person name="Yoshikawa Y."/>
            <person name="Matsunawa H."/>
            <person name="Ichihara T."/>
            <person name="Shiohata N."/>
            <person name="Sano S."/>
            <person name="Moriya S."/>
            <person name="Momiyama H."/>
            <person name="Satoh N."/>
            <person name="Takami S."/>
            <person name="Terashima Y."/>
            <person name="Suzuki O."/>
            <person name="Nakagawa S."/>
            <person name="Senoh A."/>
            <person name="Mizoguchi H."/>
            <person name="Goto Y."/>
            <person name="Shimizu F."/>
            <person name="Wakebe H."/>
            <person name="Hishigaki H."/>
            <person name="Watanabe T."/>
            <person name="Sugiyama A."/>
            <person name="Takemoto M."/>
            <person name="Kawakami B."/>
            <person name="Yamazaki M."/>
            <person name="Watanabe K."/>
            <person name="Kumagai A."/>
            <person name="Itakura S."/>
            <person name="Fukuzumi Y."/>
            <person name="Fujimori Y."/>
            <person name="Komiyama M."/>
            <person name="Tashiro H."/>
            <person name="Tanigami A."/>
            <person name="Fujiwara T."/>
            <person name="Ono T."/>
            <person name="Yamada K."/>
            <person name="Fujii Y."/>
            <person name="Ozaki K."/>
            <person name="Hirao M."/>
            <person name="Ohmori Y."/>
            <person name="Kawabata A."/>
            <person name="Hikiji T."/>
            <person name="Kobatake N."/>
            <person name="Inagaki H."/>
            <person name="Ikema Y."/>
            <person name="Okamoto S."/>
            <person name="Okitani R."/>
            <person name="Kawakami T."/>
            <person name="Noguchi S."/>
            <person name="Itoh T."/>
            <person name="Shigeta K."/>
            <person name="Senba T."/>
            <person name="Matsumura K."/>
            <person name="Nakajima Y."/>
            <person name="Mizuno T."/>
            <person name="Morinaga M."/>
            <person name="Sasaki M."/>
            <person name="Togashi T."/>
            <person name="Oyama M."/>
            <person name="Hata H."/>
            <person name="Watanabe M."/>
            <person name="Komatsu T."/>
            <person name="Mizushima-Sugano J."/>
            <person name="Satoh T."/>
            <person name="Shirai Y."/>
            <person name="Takahashi Y."/>
            <person name="Nakagawa K."/>
            <person name="Okumura K."/>
            <person name="Nagase T."/>
            <person name="Nomura N."/>
            <person name="Kikuchi H."/>
            <person name="Masuho Y."/>
            <person name="Yamashita R."/>
            <person name="Nakai K."/>
            <person name="Yada T."/>
            <person name="Nakamura Y."/>
            <person name="Ohara O."/>
            <person name="Isogai T."/>
            <person name="Sugano S."/>
        </authorList>
    </citation>
    <scope>NUCLEOTIDE SEQUENCE</scope>
    <source>
        <tissue evidence="1">Thymus</tissue>
    </source>
</reference>
<organism evidence="1">
    <name type="scientific">Homo sapiens</name>
    <name type="common">Human</name>
    <dbReference type="NCBI Taxonomy" id="9606"/>
    <lineage>
        <taxon>Eukaryota</taxon>
        <taxon>Metazoa</taxon>
        <taxon>Chordata</taxon>
        <taxon>Craniata</taxon>
        <taxon>Vertebrata</taxon>
        <taxon>Euteleostomi</taxon>
        <taxon>Mammalia</taxon>
        <taxon>Eutheria</taxon>
        <taxon>Euarchontoglires</taxon>
        <taxon>Primates</taxon>
        <taxon>Haplorrhini</taxon>
        <taxon>Catarrhini</taxon>
        <taxon>Hominidae</taxon>
        <taxon>Homo</taxon>
    </lineage>
</organism>
<name>Q8N1K4_HUMAN</name>
<sequence>MSPKCAETAQQLRCLTENVQRPLCPTMPAWGRPSLGLLRVSPACQPKGGRSCGCSQPLLKVGLWVEMWAASGRHSYKCIPALRTTFLLPSPFLRTPMQKRGRQLTKDREGYCSWHLMGSICCIPLGCCPGWIGKELAGRLSSVLTTWLGGGRGAWQEQSAGPGNWGLVHVCTHVCVCVRACWVGREEAVKPHPLLSAAVLLCVSAARGCHHTS</sequence>
<evidence type="ECO:0000313" key="1">
    <source>
        <dbReference type="EMBL" id="BAC05195.1"/>
    </source>
</evidence>
<protein>
    <submittedName>
        <fullName evidence="1">cDNA FLJ40589 fis, clone THYMU2009596</fullName>
    </submittedName>
</protein>
<accession>Q8N1K4</accession>